<reference evidence="2" key="2">
    <citation type="submission" date="2018-05" db="EMBL/GenBank/DDBJ databases">
        <title>OmerRS3 (Oryza meridionalis Reference Sequence Version 3).</title>
        <authorList>
            <person name="Zhang J."/>
            <person name="Kudrna D."/>
            <person name="Lee S."/>
            <person name="Talag J."/>
            <person name="Welchert J."/>
            <person name="Wing R.A."/>
        </authorList>
    </citation>
    <scope>NUCLEOTIDE SEQUENCE [LARGE SCALE GENOMIC DNA]</scope>
    <source>
        <strain evidence="2">cv. OR44</strain>
    </source>
</reference>
<evidence type="ECO:0000313" key="3">
    <source>
        <dbReference type="Proteomes" id="UP000008021"/>
    </source>
</evidence>
<name>A0A0E0E9V9_9ORYZ</name>
<evidence type="ECO:0000256" key="1">
    <source>
        <dbReference type="SAM" id="SignalP"/>
    </source>
</evidence>
<dbReference type="EnsemblPlants" id="OMERI07G07970.1">
    <property type="protein sequence ID" value="OMERI07G07970.1"/>
    <property type="gene ID" value="OMERI07G07970"/>
</dbReference>
<protein>
    <submittedName>
        <fullName evidence="2">Uncharacterized protein</fullName>
    </submittedName>
</protein>
<keyword evidence="3" id="KW-1185">Reference proteome</keyword>
<dbReference type="AlphaFoldDB" id="A0A0E0E9V9"/>
<organism evidence="2">
    <name type="scientific">Oryza meridionalis</name>
    <dbReference type="NCBI Taxonomy" id="40149"/>
    <lineage>
        <taxon>Eukaryota</taxon>
        <taxon>Viridiplantae</taxon>
        <taxon>Streptophyta</taxon>
        <taxon>Embryophyta</taxon>
        <taxon>Tracheophyta</taxon>
        <taxon>Spermatophyta</taxon>
        <taxon>Magnoliopsida</taxon>
        <taxon>Liliopsida</taxon>
        <taxon>Poales</taxon>
        <taxon>Poaceae</taxon>
        <taxon>BOP clade</taxon>
        <taxon>Oryzoideae</taxon>
        <taxon>Oryzeae</taxon>
        <taxon>Oryzinae</taxon>
        <taxon>Oryza</taxon>
    </lineage>
</organism>
<accession>A0A0E0E9V9</accession>
<feature type="signal peptide" evidence="1">
    <location>
        <begin position="1"/>
        <end position="33"/>
    </location>
</feature>
<proteinExistence type="predicted"/>
<keyword evidence="1" id="KW-0732">Signal</keyword>
<reference evidence="2" key="1">
    <citation type="submission" date="2015-04" db="UniProtKB">
        <authorList>
            <consortium name="EnsemblPlants"/>
        </authorList>
    </citation>
    <scope>IDENTIFICATION</scope>
</reference>
<dbReference type="Gramene" id="OMERI07G07970.1">
    <property type="protein sequence ID" value="OMERI07G07970.1"/>
    <property type="gene ID" value="OMERI07G07970"/>
</dbReference>
<dbReference type="HOGENOM" id="CLU_2658693_0_0_1"/>
<sequence>MRRKQRGSSSAESIWKVLLILLALTCALRPAQGRVVSVGYPGPRSNKASIYHRGGGGCSSIDECDAPPAPGEEASP</sequence>
<evidence type="ECO:0000313" key="2">
    <source>
        <dbReference type="EnsemblPlants" id="OMERI07G07970.1"/>
    </source>
</evidence>
<feature type="chain" id="PRO_5002357949" evidence="1">
    <location>
        <begin position="34"/>
        <end position="76"/>
    </location>
</feature>
<dbReference type="Proteomes" id="UP000008021">
    <property type="component" value="Chromosome 7"/>
</dbReference>